<dbReference type="InterPro" id="IPR002930">
    <property type="entry name" value="GCV_H"/>
</dbReference>
<organism evidence="4">
    <name type="scientific">marine sediment metagenome</name>
    <dbReference type="NCBI Taxonomy" id="412755"/>
    <lineage>
        <taxon>unclassified sequences</taxon>
        <taxon>metagenomes</taxon>
        <taxon>ecological metagenomes</taxon>
    </lineage>
</organism>
<protein>
    <recommendedName>
        <fullName evidence="3">Lipoyl-binding domain-containing protein</fullName>
    </recommendedName>
</protein>
<dbReference type="PANTHER" id="PTHR11715:SF3">
    <property type="entry name" value="GLYCINE CLEAVAGE SYSTEM H PROTEIN-RELATED"/>
    <property type="match status" value="1"/>
</dbReference>
<dbReference type="AlphaFoldDB" id="A0A0F9CLF2"/>
<dbReference type="NCBIfam" id="NF002270">
    <property type="entry name" value="PRK01202.1"/>
    <property type="match status" value="1"/>
</dbReference>
<feature type="domain" description="Lipoyl-binding" evidence="3">
    <location>
        <begin position="34"/>
        <end position="116"/>
    </location>
</feature>
<gene>
    <name evidence="4" type="ORF">LCGC14_2309980</name>
</gene>
<dbReference type="Pfam" id="PF01597">
    <property type="entry name" value="GCV_H"/>
    <property type="match status" value="1"/>
</dbReference>
<evidence type="ECO:0000256" key="1">
    <source>
        <dbReference type="ARBA" id="ARBA00009249"/>
    </source>
</evidence>
<dbReference type="Gene3D" id="2.40.50.100">
    <property type="match status" value="1"/>
</dbReference>
<evidence type="ECO:0000313" key="4">
    <source>
        <dbReference type="EMBL" id="KKL49989.1"/>
    </source>
</evidence>
<dbReference type="PANTHER" id="PTHR11715">
    <property type="entry name" value="GLYCINE CLEAVAGE SYSTEM H PROTEIN"/>
    <property type="match status" value="1"/>
</dbReference>
<dbReference type="GO" id="GO:0019464">
    <property type="term" value="P:glycine decarboxylation via glycine cleavage system"/>
    <property type="evidence" value="ECO:0007669"/>
    <property type="project" value="InterPro"/>
</dbReference>
<dbReference type="InterPro" id="IPR017453">
    <property type="entry name" value="GCV_H_sub"/>
</dbReference>
<dbReference type="InterPro" id="IPR011053">
    <property type="entry name" value="Single_hybrid_motif"/>
</dbReference>
<sequence>MKGIEKREKKMDYEFPSDIKYTTTHEWVKIEDHIIISGITDYAQHQLGDIVFIELPEVAMVFERENNIGEIESVKAVEEFLMPLSGEIIEINNQLSENPELVNTSPFRDGWLVKIKISNENELDELLSVEKYKELVKSEEQ</sequence>
<dbReference type="CDD" id="cd06848">
    <property type="entry name" value="GCS_H"/>
    <property type="match status" value="1"/>
</dbReference>
<evidence type="ECO:0000259" key="3">
    <source>
        <dbReference type="PROSITE" id="PS50968"/>
    </source>
</evidence>
<comment type="caution">
    <text evidence="4">The sequence shown here is derived from an EMBL/GenBank/DDBJ whole genome shotgun (WGS) entry which is preliminary data.</text>
</comment>
<dbReference type="InterPro" id="IPR033753">
    <property type="entry name" value="GCV_H/Fam206"/>
</dbReference>
<dbReference type="GO" id="GO:0005960">
    <property type="term" value="C:glycine cleavage complex"/>
    <property type="evidence" value="ECO:0007669"/>
    <property type="project" value="InterPro"/>
</dbReference>
<proteinExistence type="inferred from homology"/>
<dbReference type="InterPro" id="IPR000089">
    <property type="entry name" value="Biotin_lipoyl"/>
</dbReference>
<comment type="similarity">
    <text evidence="1">Belongs to the GcvH family.</text>
</comment>
<dbReference type="HAMAP" id="MF_00272">
    <property type="entry name" value="GcvH"/>
    <property type="match status" value="1"/>
</dbReference>
<dbReference type="EMBL" id="LAZR01032761">
    <property type="protein sequence ID" value="KKL49989.1"/>
    <property type="molecule type" value="Genomic_DNA"/>
</dbReference>
<evidence type="ECO:0000256" key="2">
    <source>
        <dbReference type="ARBA" id="ARBA00022823"/>
    </source>
</evidence>
<reference evidence="4" key="1">
    <citation type="journal article" date="2015" name="Nature">
        <title>Complex archaea that bridge the gap between prokaryotes and eukaryotes.</title>
        <authorList>
            <person name="Spang A."/>
            <person name="Saw J.H."/>
            <person name="Jorgensen S.L."/>
            <person name="Zaremba-Niedzwiedzka K."/>
            <person name="Martijn J."/>
            <person name="Lind A.E."/>
            <person name="van Eijk R."/>
            <person name="Schleper C."/>
            <person name="Guy L."/>
            <person name="Ettema T.J."/>
        </authorList>
    </citation>
    <scope>NUCLEOTIDE SEQUENCE</scope>
</reference>
<dbReference type="NCBIfam" id="TIGR00527">
    <property type="entry name" value="gcvH"/>
    <property type="match status" value="1"/>
</dbReference>
<accession>A0A0F9CLF2</accession>
<dbReference type="GO" id="GO:0005737">
    <property type="term" value="C:cytoplasm"/>
    <property type="evidence" value="ECO:0007669"/>
    <property type="project" value="TreeGrafter"/>
</dbReference>
<dbReference type="GO" id="GO:0009249">
    <property type="term" value="P:protein lipoylation"/>
    <property type="evidence" value="ECO:0007669"/>
    <property type="project" value="TreeGrafter"/>
</dbReference>
<keyword evidence="2" id="KW-0450">Lipoyl</keyword>
<dbReference type="SUPFAM" id="SSF51230">
    <property type="entry name" value="Single hybrid motif"/>
    <property type="match status" value="1"/>
</dbReference>
<dbReference type="PROSITE" id="PS50968">
    <property type="entry name" value="BIOTINYL_LIPOYL"/>
    <property type="match status" value="1"/>
</dbReference>
<name>A0A0F9CLF2_9ZZZZ</name>